<dbReference type="GO" id="GO:0005789">
    <property type="term" value="C:endoplasmic reticulum membrane"/>
    <property type="evidence" value="ECO:0007669"/>
    <property type="project" value="UniProtKB-SubCell"/>
</dbReference>
<dbReference type="EMBL" id="JAINUG010000016">
    <property type="protein sequence ID" value="KAJ8413476.1"/>
    <property type="molecule type" value="Genomic_DNA"/>
</dbReference>
<dbReference type="Proteomes" id="UP001221898">
    <property type="component" value="Unassembled WGS sequence"/>
</dbReference>
<dbReference type="FunFam" id="3.40.720.10:FF:000088">
    <property type="entry name" value="Phosphatidylinositol glycan anchor biosynthesis, class N"/>
    <property type="match status" value="1"/>
</dbReference>
<sequence>MDGWASPQPSPACLLLLPPDRSEKRESLIWLHPECHSPKPASLPHVCAVGLDTRRLGCGHGEQRIGTRPVTVDMNMITFFIVGLGVHVVFFISIFDIYFTSPLVHGMSPQRVPLPPPARRLVLFVADGLRADTLFKPAANGTISAPYIRRIMEEKGSWGVSHTHVPTESRPGHVALIAGFYEDVSAVAKGWKENPVEFDSVFNESRHTWCWGSPDILPMFAKGASGDHVYTHTYSTEDQDFASTDASKLDTWVFDKVKDFASTDASKLDTWVFDKVKAFFREARGNDTLLSKLRGDHLVFFLHLLGIDTNGHAHRPMSREYFENVGLVDAGVEEMVSVFEDFFDSDGRTAFVFTSDHGMTNWGTHGAGHPSETLTPLVAWGAGVQTAQRVTSQNFEDQFLQEWNLETLRRVDVSQADIAPLMSSLIGVPIPLNSVGVLPLQYLDNTKLFHAESMYANAVQVLEQFKVKMAQKKETTLSFLFTPYPLLTESNQLDFVRRVRSLIEQGSHDEAIDLCDGMIAEALRGLSYYHTYDRFFLGASVVLGFCGWTSYVVVVILKTHAGLRKPPSPRDLASARSLGRVFLCVGAVISVFLLLQSSPWTHYVYCLLPVPVWYSVFKEFGTVADLIRSAPSLPLSRCLGYFAVVILGIELLVVSFFYRGMLTLGLVVLSGWPIASQLYTQAKVRSLSWVLGCLCLALFPLMPVVGREPNVHLVTCAGVLTLLSTACFMWLSWRRSPLHWRDWRLSVSQMVHVALCAYVLNSTHSSLKLKQGLPIFNQIVSWTTLASSLVVPLLSSTRLFQRLMSILLSLVCTYLLLSTGYEALFPPVLGWLMFVWINIEQEAMHTQGVSTNLELAHIDFSENIDITKIRQLSLDDIRRSYFFVFFIITAFFGTGNIASINSFDPASVYCFLTVFHPFIMGALMMWKVLIPFVIVMCTFETILVSTHLSSRSLFLIVLVISDLMALHFFFLVKDYGSWLDIGTSISHYVIVMSMTIFLMVLSIVSHVLTSRRIHVGWRRKTHFT</sequence>
<feature type="transmembrane region" description="Helical" evidence="12">
    <location>
        <begin position="77"/>
        <end position="99"/>
    </location>
</feature>
<feature type="transmembrane region" description="Helical" evidence="12">
    <location>
        <begin position="880"/>
        <end position="898"/>
    </location>
</feature>
<dbReference type="InterPro" id="IPR037671">
    <property type="entry name" value="PIGN_N"/>
</dbReference>
<keyword evidence="15" id="KW-1185">Reference proteome</keyword>
<evidence type="ECO:0000256" key="3">
    <source>
        <dbReference type="ARBA" id="ARBA00008400"/>
    </source>
</evidence>
<feature type="transmembrane region" description="Helical" evidence="12">
    <location>
        <begin position="578"/>
        <end position="594"/>
    </location>
</feature>
<evidence type="ECO:0000256" key="8">
    <source>
        <dbReference type="ARBA" id="ARBA00022824"/>
    </source>
</evidence>
<accession>A0AAD7T333</accession>
<organism evidence="14 15">
    <name type="scientific">Aldrovandia affinis</name>
    <dbReference type="NCBI Taxonomy" id="143900"/>
    <lineage>
        <taxon>Eukaryota</taxon>
        <taxon>Metazoa</taxon>
        <taxon>Chordata</taxon>
        <taxon>Craniata</taxon>
        <taxon>Vertebrata</taxon>
        <taxon>Euteleostomi</taxon>
        <taxon>Actinopterygii</taxon>
        <taxon>Neopterygii</taxon>
        <taxon>Teleostei</taxon>
        <taxon>Notacanthiformes</taxon>
        <taxon>Halosauridae</taxon>
        <taxon>Aldrovandia</taxon>
    </lineage>
</organism>
<evidence type="ECO:0000256" key="5">
    <source>
        <dbReference type="ARBA" id="ARBA00022502"/>
    </source>
</evidence>
<dbReference type="SUPFAM" id="SSF53649">
    <property type="entry name" value="Alkaline phosphatase-like"/>
    <property type="match status" value="1"/>
</dbReference>
<protein>
    <recommendedName>
        <fullName evidence="4 12">GPI ethanolamine phosphate transferase 1</fullName>
        <ecNumber evidence="12">2.-.-.-</ecNumber>
    </recommendedName>
</protein>
<dbReference type="Gene3D" id="3.40.720.10">
    <property type="entry name" value="Alkaline Phosphatase, subunit A"/>
    <property type="match status" value="2"/>
</dbReference>
<dbReference type="CDD" id="cd16020">
    <property type="entry name" value="GPI_EPT_1"/>
    <property type="match status" value="1"/>
</dbReference>
<feature type="transmembrane region" description="Helical" evidence="12">
    <location>
        <begin position="600"/>
        <end position="617"/>
    </location>
</feature>
<keyword evidence="11" id="KW-0325">Glycoprotein</keyword>
<evidence type="ECO:0000256" key="10">
    <source>
        <dbReference type="ARBA" id="ARBA00023136"/>
    </source>
</evidence>
<keyword evidence="9 12" id="KW-1133">Transmembrane helix</keyword>
<gene>
    <name evidence="14" type="ORF">AAFF_G00094720</name>
</gene>
<evidence type="ECO:0000256" key="11">
    <source>
        <dbReference type="ARBA" id="ARBA00023180"/>
    </source>
</evidence>
<dbReference type="InterPro" id="IPR017850">
    <property type="entry name" value="Alkaline_phosphatase_core_sf"/>
</dbReference>
<dbReference type="AlphaFoldDB" id="A0AAD7T333"/>
<keyword evidence="8 12" id="KW-0256">Endoplasmic reticulum</keyword>
<dbReference type="PANTHER" id="PTHR12250">
    <property type="entry name" value="PHOSPHATIDYLINOSITOL GLYCAN, CLASS N"/>
    <property type="match status" value="1"/>
</dbReference>
<dbReference type="FunFam" id="3.40.720.10:FF:000091">
    <property type="entry name" value="Phosphatidylinositol glycan anchor biosynthesis, class N"/>
    <property type="match status" value="1"/>
</dbReference>
<feature type="transmembrane region" description="Helical" evidence="12">
    <location>
        <begin position="823"/>
        <end position="839"/>
    </location>
</feature>
<dbReference type="EC" id="2.-.-.-" evidence="12"/>
<dbReference type="Pfam" id="PF04987">
    <property type="entry name" value="PigN"/>
    <property type="match status" value="1"/>
</dbReference>
<comment type="caution">
    <text evidence="14">The sequence shown here is derived from an EMBL/GenBank/DDBJ whole genome shotgun (WGS) entry which is preliminary data.</text>
</comment>
<comment type="function">
    <text evidence="12">Ethanolamine phosphate transferase involved in glycosylphosphatidylinositol-anchor biosynthesis. Transfers ethanolamine phosphate to the first alpha-1,4-linked mannose of the glycosylphosphatidylinositol precursor of GPI-anchor.</text>
</comment>
<dbReference type="PANTHER" id="PTHR12250:SF0">
    <property type="entry name" value="GPI ETHANOLAMINE PHOSPHATE TRANSFERASE 1"/>
    <property type="match status" value="1"/>
</dbReference>
<dbReference type="GO" id="GO:0006506">
    <property type="term" value="P:GPI anchor biosynthetic process"/>
    <property type="evidence" value="ECO:0007669"/>
    <property type="project" value="UniProtKB-KW"/>
</dbReference>
<keyword evidence="10 12" id="KW-0472">Membrane</keyword>
<feature type="transmembrane region" description="Helical" evidence="12">
    <location>
        <begin position="638"/>
        <end position="658"/>
    </location>
</feature>
<feature type="transmembrane region" description="Helical" evidence="12">
    <location>
        <begin position="711"/>
        <end position="731"/>
    </location>
</feature>
<evidence type="ECO:0000256" key="12">
    <source>
        <dbReference type="RuleBase" id="RU367138"/>
    </source>
</evidence>
<feature type="transmembrane region" description="Helical" evidence="12">
    <location>
        <begin position="775"/>
        <end position="794"/>
    </location>
</feature>
<evidence type="ECO:0000256" key="2">
    <source>
        <dbReference type="ARBA" id="ARBA00004687"/>
    </source>
</evidence>
<evidence type="ECO:0000256" key="1">
    <source>
        <dbReference type="ARBA" id="ARBA00004477"/>
    </source>
</evidence>
<dbReference type="InterPro" id="IPR007070">
    <property type="entry name" value="GPI_EtnP_transferase_1"/>
</dbReference>
<evidence type="ECO:0000256" key="7">
    <source>
        <dbReference type="ARBA" id="ARBA00022692"/>
    </source>
</evidence>
<comment type="similarity">
    <text evidence="3 12">Belongs to the PIGG/PIGN/PIGO family. PIGN subfamily.</text>
</comment>
<dbReference type="Pfam" id="PF01663">
    <property type="entry name" value="Phosphodiest"/>
    <property type="match status" value="1"/>
</dbReference>
<feature type="transmembrane region" description="Helical" evidence="12">
    <location>
        <begin position="687"/>
        <end position="705"/>
    </location>
</feature>
<feature type="transmembrane region" description="Helical" evidence="12">
    <location>
        <begin position="535"/>
        <end position="557"/>
    </location>
</feature>
<feature type="transmembrane region" description="Helical" evidence="12">
    <location>
        <begin position="664"/>
        <end position="680"/>
    </location>
</feature>
<comment type="subcellular location">
    <subcellularLocation>
        <location evidence="1 12">Endoplasmic reticulum membrane</location>
        <topology evidence="1 12">Multi-pass membrane protein</topology>
    </subcellularLocation>
</comment>
<dbReference type="InterPro" id="IPR017852">
    <property type="entry name" value="GPI_EtnP_transferase_1_C"/>
</dbReference>
<feature type="domain" description="GPI ethanolamine phosphate transferase 1 C-terminal" evidence="13">
    <location>
        <begin position="524"/>
        <end position="977"/>
    </location>
</feature>
<proteinExistence type="inferred from homology"/>
<keyword evidence="5 12" id="KW-0337">GPI-anchor biosynthesis</keyword>
<evidence type="ECO:0000259" key="13">
    <source>
        <dbReference type="Pfam" id="PF04987"/>
    </source>
</evidence>
<reference evidence="14" key="1">
    <citation type="journal article" date="2023" name="Science">
        <title>Genome structures resolve the early diversification of teleost fishes.</title>
        <authorList>
            <person name="Parey E."/>
            <person name="Louis A."/>
            <person name="Montfort J."/>
            <person name="Bouchez O."/>
            <person name="Roques C."/>
            <person name="Iampietro C."/>
            <person name="Lluch J."/>
            <person name="Castinel A."/>
            <person name="Donnadieu C."/>
            <person name="Desvignes T."/>
            <person name="Floi Bucao C."/>
            <person name="Jouanno E."/>
            <person name="Wen M."/>
            <person name="Mejri S."/>
            <person name="Dirks R."/>
            <person name="Jansen H."/>
            <person name="Henkel C."/>
            <person name="Chen W.J."/>
            <person name="Zahm M."/>
            <person name="Cabau C."/>
            <person name="Klopp C."/>
            <person name="Thompson A.W."/>
            <person name="Robinson-Rechavi M."/>
            <person name="Braasch I."/>
            <person name="Lecointre G."/>
            <person name="Bobe J."/>
            <person name="Postlethwait J.H."/>
            <person name="Berthelot C."/>
            <person name="Roest Crollius H."/>
            <person name="Guiguen Y."/>
        </authorList>
    </citation>
    <scope>NUCLEOTIDE SEQUENCE</scope>
    <source>
        <strain evidence="14">NC1722</strain>
    </source>
</reference>
<name>A0AAD7T333_9TELE</name>
<feature type="transmembrane region" description="Helical" evidence="12">
    <location>
        <begin position="918"/>
        <end position="941"/>
    </location>
</feature>
<evidence type="ECO:0000256" key="6">
    <source>
        <dbReference type="ARBA" id="ARBA00022679"/>
    </source>
</evidence>
<keyword evidence="6 12" id="KW-0808">Transferase</keyword>
<evidence type="ECO:0000313" key="14">
    <source>
        <dbReference type="EMBL" id="KAJ8413476.1"/>
    </source>
</evidence>
<comment type="pathway">
    <text evidence="2 12">Glycolipid biosynthesis; glycosylphosphatidylinositol-anchor biosynthesis.</text>
</comment>
<dbReference type="InterPro" id="IPR002591">
    <property type="entry name" value="Phosphodiest/P_Trfase"/>
</dbReference>
<feature type="transmembrane region" description="Helical" evidence="12">
    <location>
        <begin position="985"/>
        <end position="1009"/>
    </location>
</feature>
<evidence type="ECO:0000256" key="9">
    <source>
        <dbReference type="ARBA" id="ARBA00022989"/>
    </source>
</evidence>
<evidence type="ECO:0000256" key="4">
    <source>
        <dbReference type="ARBA" id="ARBA00020831"/>
    </source>
</evidence>
<feature type="transmembrane region" description="Helical" evidence="12">
    <location>
        <begin position="953"/>
        <end position="973"/>
    </location>
</feature>
<keyword evidence="7 12" id="KW-0812">Transmembrane</keyword>
<dbReference type="GO" id="GO:0051377">
    <property type="term" value="F:mannose-ethanolamine phosphotransferase activity"/>
    <property type="evidence" value="ECO:0007669"/>
    <property type="project" value="UniProtKB-UniRule"/>
</dbReference>
<evidence type="ECO:0000313" key="15">
    <source>
        <dbReference type="Proteomes" id="UP001221898"/>
    </source>
</evidence>